<name>A0A7U9THQ5_9MOLU</name>
<dbReference type="KEGG" id="manr:MPAN_015580"/>
<evidence type="ECO:0000313" key="2">
    <source>
        <dbReference type="Proteomes" id="UP000620133"/>
    </source>
</evidence>
<reference evidence="1" key="1">
    <citation type="submission" date="2021-01" db="EMBL/GenBank/DDBJ databases">
        <title>Draft genome sequence of Acholeplasmataceae bacterium strain Mahy22.</title>
        <authorList>
            <person name="Watanabe M."/>
            <person name="Kojima H."/>
            <person name="Fukui M."/>
        </authorList>
    </citation>
    <scope>NUCLEOTIDE SEQUENCE</scope>
    <source>
        <strain evidence="1">Mahy22</strain>
    </source>
</reference>
<proteinExistence type="predicted"/>
<gene>
    <name evidence="1" type="ORF">MPAN_015580</name>
</gene>
<evidence type="ECO:0000313" key="1">
    <source>
        <dbReference type="EMBL" id="BCR36665.1"/>
    </source>
</evidence>
<dbReference type="Proteomes" id="UP000620133">
    <property type="component" value="Chromosome"/>
</dbReference>
<dbReference type="EMBL" id="AP024412">
    <property type="protein sequence ID" value="BCR36665.1"/>
    <property type="molecule type" value="Genomic_DNA"/>
</dbReference>
<sequence>MKKIILKIVLTISALLLGYIIINVIMGDGKTDGDGSFELIILDSNQDVVYNEVLYYEEGQTFFDVLNENFELTCANRLYEADDTCGYKFTIMQYKNHVVLGIKSDVFEIMTDWDNTFLKIEIYDGNEYVRSTIGFDYVNIEENKKIRISADLVE</sequence>
<dbReference type="RefSeq" id="WP_176239311.1">
    <property type="nucleotide sequence ID" value="NZ_AP024412.1"/>
</dbReference>
<dbReference type="AlphaFoldDB" id="A0A7U9THQ5"/>
<accession>A0A7U9THQ5</accession>
<organism evidence="1 2">
    <name type="scientific">Mariniplasma anaerobium</name>
    <dbReference type="NCBI Taxonomy" id="2735436"/>
    <lineage>
        <taxon>Bacteria</taxon>
        <taxon>Bacillati</taxon>
        <taxon>Mycoplasmatota</taxon>
        <taxon>Mollicutes</taxon>
        <taxon>Acholeplasmatales</taxon>
        <taxon>Acholeplasmataceae</taxon>
        <taxon>Mariniplasma</taxon>
    </lineage>
</organism>
<keyword evidence="2" id="KW-1185">Reference proteome</keyword>
<protein>
    <submittedName>
        <fullName evidence="1">Uncharacterized protein</fullName>
    </submittedName>
</protein>